<reference evidence="5 6" key="1">
    <citation type="submission" date="2019-08" db="EMBL/GenBank/DDBJ databases">
        <title>Amphibian skin-associated Pigmentiphaga: genome sequence and occurrence across geography and hosts.</title>
        <authorList>
            <person name="Bletz M.C."/>
            <person name="Bunk B."/>
            <person name="Sproeer C."/>
            <person name="Biwer P."/>
            <person name="Reiter S."/>
            <person name="Rabemananjara F.C.E."/>
            <person name="Schulz S."/>
            <person name="Overmann J."/>
            <person name="Vences M."/>
        </authorList>
    </citation>
    <scope>NUCLEOTIDE SEQUENCE [LARGE SCALE GENOMIC DNA]</scope>
    <source>
        <strain evidence="5 6">Mada1488</strain>
    </source>
</reference>
<feature type="signal peptide" evidence="3">
    <location>
        <begin position="1"/>
        <end position="23"/>
    </location>
</feature>
<accession>A0A5C0B0U8</accession>
<dbReference type="EMBL" id="CP043046">
    <property type="protein sequence ID" value="QEI08359.1"/>
    <property type="molecule type" value="Genomic_DNA"/>
</dbReference>
<evidence type="ECO:0000313" key="5">
    <source>
        <dbReference type="EMBL" id="QEI08359.1"/>
    </source>
</evidence>
<dbReference type="AlphaFoldDB" id="A0A5C0B0U8"/>
<proteinExistence type="inferred from homology"/>
<dbReference type="Pfam" id="PF13458">
    <property type="entry name" value="Peripla_BP_6"/>
    <property type="match status" value="1"/>
</dbReference>
<evidence type="ECO:0000259" key="4">
    <source>
        <dbReference type="Pfam" id="PF13458"/>
    </source>
</evidence>
<dbReference type="PANTHER" id="PTHR30483:SF37">
    <property type="entry name" value="ABC TRANSPORTER SUBSTRATE-BINDING PROTEIN"/>
    <property type="match status" value="1"/>
</dbReference>
<dbReference type="KEGG" id="pacr:FXN63_22870"/>
<name>A0A5C0B0U8_9BURK</name>
<dbReference type="InterPro" id="IPR028082">
    <property type="entry name" value="Peripla_BP_I"/>
</dbReference>
<evidence type="ECO:0000313" key="6">
    <source>
        <dbReference type="Proteomes" id="UP000325161"/>
    </source>
</evidence>
<dbReference type="InterPro" id="IPR051010">
    <property type="entry name" value="BCAA_transport"/>
</dbReference>
<dbReference type="InterPro" id="IPR028081">
    <property type="entry name" value="Leu-bd"/>
</dbReference>
<feature type="domain" description="Leucine-binding protein" evidence="4">
    <location>
        <begin position="27"/>
        <end position="358"/>
    </location>
</feature>
<feature type="chain" id="PRO_5022910295" evidence="3">
    <location>
        <begin position="24"/>
        <end position="416"/>
    </location>
</feature>
<dbReference type="CDD" id="cd06340">
    <property type="entry name" value="PBP1_ABC_ligand_binding-like"/>
    <property type="match status" value="1"/>
</dbReference>
<keyword evidence="2 3" id="KW-0732">Signal</keyword>
<protein>
    <submittedName>
        <fullName evidence="5">ABC transporter substrate-binding protein</fullName>
    </submittedName>
</protein>
<organism evidence="5 6">
    <name type="scientific">Pigmentiphaga aceris</name>
    <dbReference type="NCBI Taxonomy" id="1940612"/>
    <lineage>
        <taxon>Bacteria</taxon>
        <taxon>Pseudomonadati</taxon>
        <taxon>Pseudomonadota</taxon>
        <taxon>Betaproteobacteria</taxon>
        <taxon>Burkholderiales</taxon>
        <taxon>Alcaligenaceae</taxon>
        <taxon>Pigmentiphaga</taxon>
    </lineage>
</organism>
<dbReference type="Proteomes" id="UP000325161">
    <property type="component" value="Chromosome"/>
</dbReference>
<evidence type="ECO:0000256" key="2">
    <source>
        <dbReference type="ARBA" id="ARBA00022729"/>
    </source>
</evidence>
<comment type="similarity">
    <text evidence="1">Belongs to the leucine-binding protein family.</text>
</comment>
<sequence>MFKQLIGVTAACVALTFGPAALAQQKTVRIGAIYPLSGPLASTGAEIKAAIELAVELVNNPHPELGDVPLAKGAGLPNLGGAKLEVVFGDSQGKPEVGLSDAQRLIEQEKVVALTGAYQSAVTKTASRIAEQRGIPFLNGESSSPDLTERNYKWFFRTSPNDDTFIDNMMEFLDGVKAVPTQKIAVVYENTDFGVNTYKAVEKFAAKYNRKIVGKIAYAAGSPSLTAEVQTLAAIKPDVAIFASYTADAMLFVRTMRESKYAPPVLLANDAGFIDSRFVQEVGPQVQTVLTRDVWGNDLAATKPLIKVINDLYKAKTGKDMNGNNGRSMQGVLVLADAINRAGSTDPEAIRKALAATSLGESQVVMPWAGVKFDQHGQNTLGSGLILELKGNQYQTVWPLKYKLDQSLPTLPFTWK</sequence>
<dbReference type="RefSeq" id="WP_148817830.1">
    <property type="nucleotide sequence ID" value="NZ_CP043046.1"/>
</dbReference>
<evidence type="ECO:0000256" key="3">
    <source>
        <dbReference type="SAM" id="SignalP"/>
    </source>
</evidence>
<gene>
    <name evidence="5" type="ORF">FXN63_22870</name>
</gene>
<dbReference type="PANTHER" id="PTHR30483">
    <property type="entry name" value="LEUCINE-SPECIFIC-BINDING PROTEIN"/>
    <property type="match status" value="1"/>
</dbReference>
<dbReference type="Gene3D" id="3.40.50.2300">
    <property type="match status" value="2"/>
</dbReference>
<dbReference type="OrthoDB" id="9783240at2"/>
<keyword evidence="6" id="KW-1185">Reference proteome</keyword>
<dbReference type="SUPFAM" id="SSF53822">
    <property type="entry name" value="Periplasmic binding protein-like I"/>
    <property type="match status" value="1"/>
</dbReference>
<evidence type="ECO:0000256" key="1">
    <source>
        <dbReference type="ARBA" id="ARBA00010062"/>
    </source>
</evidence>